<evidence type="ECO:0000256" key="1">
    <source>
        <dbReference type="ARBA" id="ARBA00004430"/>
    </source>
</evidence>
<dbReference type="AlphaFoldDB" id="A0A9P0FT37"/>
<name>A0A9P0FT37_CHRIL</name>
<dbReference type="InterPro" id="IPR050687">
    <property type="entry name" value="Dynein_IC"/>
</dbReference>
<keyword evidence="3" id="KW-0963">Cytoplasm</keyword>
<dbReference type="SUPFAM" id="SSF50978">
    <property type="entry name" value="WD40 repeat-like"/>
    <property type="match status" value="1"/>
</dbReference>
<dbReference type="GO" id="GO:0045503">
    <property type="term" value="F:dynein light chain binding"/>
    <property type="evidence" value="ECO:0007669"/>
    <property type="project" value="TreeGrafter"/>
</dbReference>
<dbReference type="GO" id="GO:0003341">
    <property type="term" value="P:cilium movement"/>
    <property type="evidence" value="ECO:0007669"/>
    <property type="project" value="TreeGrafter"/>
</dbReference>
<dbReference type="InterPro" id="IPR015943">
    <property type="entry name" value="WD40/YVTN_repeat-like_dom_sf"/>
</dbReference>
<reference evidence="12" key="1">
    <citation type="submission" date="2021-12" db="EMBL/GenBank/DDBJ databases">
        <authorList>
            <person name="King R."/>
        </authorList>
    </citation>
    <scope>NUCLEOTIDE SEQUENCE</scope>
</reference>
<dbReference type="Gene3D" id="2.130.10.10">
    <property type="entry name" value="YVTN repeat-like/Quinoprotein amine dehydrogenase"/>
    <property type="match status" value="2"/>
</dbReference>
<keyword evidence="6" id="KW-0677">Repeat</keyword>
<keyword evidence="7" id="KW-0243">Dynein</keyword>
<evidence type="ECO:0000256" key="3">
    <source>
        <dbReference type="ARBA" id="ARBA00022490"/>
    </source>
</evidence>
<evidence type="ECO:0008006" key="14">
    <source>
        <dbReference type="Google" id="ProtNLM"/>
    </source>
</evidence>
<evidence type="ECO:0000256" key="4">
    <source>
        <dbReference type="ARBA" id="ARBA00022574"/>
    </source>
</evidence>
<evidence type="ECO:0000256" key="5">
    <source>
        <dbReference type="ARBA" id="ARBA00022701"/>
    </source>
</evidence>
<dbReference type="EMBL" id="LR824013">
    <property type="protein sequence ID" value="CAH0579285.1"/>
    <property type="molecule type" value="Genomic_DNA"/>
</dbReference>
<dbReference type="SMART" id="SM00320">
    <property type="entry name" value="WD40"/>
    <property type="match status" value="4"/>
</dbReference>
<evidence type="ECO:0000256" key="8">
    <source>
        <dbReference type="ARBA" id="ARBA00023069"/>
    </source>
</evidence>
<evidence type="ECO:0000256" key="9">
    <source>
        <dbReference type="ARBA" id="ARBA00023175"/>
    </source>
</evidence>
<dbReference type="Proteomes" id="UP001154114">
    <property type="component" value="Chromosome 10"/>
</dbReference>
<evidence type="ECO:0000313" key="12">
    <source>
        <dbReference type="EMBL" id="CAH0579285.1"/>
    </source>
</evidence>
<dbReference type="GO" id="GO:0005874">
    <property type="term" value="C:microtubule"/>
    <property type="evidence" value="ECO:0007669"/>
    <property type="project" value="UniProtKB-KW"/>
</dbReference>
<evidence type="ECO:0000313" key="13">
    <source>
        <dbReference type="Proteomes" id="UP001154114"/>
    </source>
</evidence>
<proteinExistence type="inferred from homology"/>
<dbReference type="GO" id="GO:0036157">
    <property type="term" value="C:outer dynein arm"/>
    <property type="evidence" value="ECO:0007669"/>
    <property type="project" value="TreeGrafter"/>
</dbReference>
<evidence type="ECO:0000256" key="7">
    <source>
        <dbReference type="ARBA" id="ARBA00023017"/>
    </source>
</evidence>
<dbReference type="PANTHER" id="PTHR12442:SF7">
    <property type="entry name" value="DYNEIN AXONEMAL INTERMEDIATE CHAIN 2"/>
    <property type="match status" value="1"/>
</dbReference>
<dbReference type="PANTHER" id="PTHR12442">
    <property type="entry name" value="DYNEIN INTERMEDIATE CHAIN"/>
    <property type="match status" value="1"/>
</dbReference>
<dbReference type="InterPro" id="IPR036322">
    <property type="entry name" value="WD40_repeat_dom_sf"/>
</dbReference>
<keyword evidence="9" id="KW-0505">Motor protein</keyword>
<keyword evidence="10" id="KW-0206">Cytoskeleton</keyword>
<comment type="subcellular location">
    <subcellularLocation>
        <location evidence="1">Cytoplasm</location>
        <location evidence="1">Cytoskeleton</location>
        <location evidence="1">Cilium axoneme</location>
    </subcellularLocation>
</comment>
<keyword evidence="11" id="KW-0966">Cell projection</keyword>
<dbReference type="OrthoDB" id="366230at2759"/>
<evidence type="ECO:0000256" key="11">
    <source>
        <dbReference type="ARBA" id="ARBA00023273"/>
    </source>
</evidence>
<evidence type="ECO:0000256" key="10">
    <source>
        <dbReference type="ARBA" id="ARBA00023212"/>
    </source>
</evidence>
<dbReference type="GO" id="GO:0045504">
    <property type="term" value="F:dynein heavy chain binding"/>
    <property type="evidence" value="ECO:0007669"/>
    <property type="project" value="TreeGrafter"/>
</dbReference>
<dbReference type="GO" id="GO:0036158">
    <property type="term" value="P:outer dynein arm assembly"/>
    <property type="evidence" value="ECO:0007669"/>
    <property type="project" value="TreeGrafter"/>
</dbReference>
<comment type="similarity">
    <text evidence="2">Belongs to the dynein intermediate chain family.</text>
</comment>
<organism evidence="12 13">
    <name type="scientific">Chrysodeixis includens</name>
    <name type="common">Soybean looper</name>
    <name type="synonym">Pseudoplusia includens</name>
    <dbReference type="NCBI Taxonomy" id="689277"/>
    <lineage>
        <taxon>Eukaryota</taxon>
        <taxon>Metazoa</taxon>
        <taxon>Ecdysozoa</taxon>
        <taxon>Arthropoda</taxon>
        <taxon>Hexapoda</taxon>
        <taxon>Insecta</taxon>
        <taxon>Pterygota</taxon>
        <taxon>Neoptera</taxon>
        <taxon>Endopterygota</taxon>
        <taxon>Lepidoptera</taxon>
        <taxon>Glossata</taxon>
        <taxon>Ditrysia</taxon>
        <taxon>Noctuoidea</taxon>
        <taxon>Noctuidae</taxon>
        <taxon>Plusiinae</taxon>
        <taxon>Chrysodeixis</taxon>
    </lineage>
</organism>
<evidence type="ECO:0000256" key="2">
    <source>
        <dbReference type="ARBA" id="ARBA00011059"/>
    </source>
</evidence>
<protein>
    <recommendedName>
        <fullName evidence="14">Dynein intermediate chain 3, ciliary</fullName>
    </recommendedName>
</protein>
<keyword evidence="5" id="KW-0493">Microtubule</keyword>
<keyword evidence="4" id="KW-0853">WD repeat</keyword>
<evidence type="ECO:0000256" key="6">
    <source>
        <dbReference type="ARBA" id="ARBA00022737"/>
    </source>
</evidence>
<keyword evidence="8" id="KW-0969">Cilium</keyword>
<sequence>MNMITTSVIMKRCRFGRQPLFSVNKPELLDSIDPDKHLQKQFGLRNPVHIACQVSNPLSEHEINTIIVKTKGRGINHAEGGWPKDVSYMNEEETTRYRKRIEREDDYICAVAILAPKLERFIRENNTIDLYEQYFTGLEEAARLEKPTVRICNLYKDTYKRPIADISWTNEEDSKVAVCYCDKSYPITGPVNEQLTCSLWDLENSEMPGTEFYPPAACFKIVCSPDPSLIVGGLENGRVCTFDRRAGSAPVAISSAHTAHRDPVTALLFITSRGNTEFFTGSSDGQCMWFDTRDLSEPIDSLLICPDLPPGKTVDFNCAHGVSSLQFERSFPSRFLCGTETGMVINVNRKGKTPQEVMSVPYHAHLGPVRAVHRSPCTTKMFITCGDWTTHIWSDDIRNGPIINGTPHLRQVRDVVWAPQRYSGYMTVSSDGNFRYWDILRKRYKPIVDLPVSNSPLYRVVPHEDGRLVAMGGGSGEMFLAVLSEDLVLSGDHDKQLIIQHFERETHREHILENRIKEIRLKIRAETEQAEAETDEPQYDEDAAIKACEDEYKRTVIDECRRVGVPASRVPTFPKAEMRHR</sequence>
<dbReference type="InterPro" id="IPR001680">
    <property type="entry name" value="WD40_rpt"/>
</dbReference>
<keyword evidence="13" id="KW-1185">Reference proteome</keyword>
<accession>A0A9P0FT37</accession>
<gene>
    <name evidence="12" type="ORF">CINC_LOCUS1070</name>
</gene>